<evidence type="ECO:0000313" key="3">
    <source>
        <dbReference type="WBParaSite" id="nRc.2.0.1.t20965-RA"/>
    </source>
</evidence>
<reference evidence="3" key="1">
    <citation type="submission" date="2022-11" db="UniProtKB">
        <authorList>
            <consortium name="WormBaseParasite"/>
        </authorList>
    </citation>
    <scope>IDENTIFICATION</scope>
</reference>
<name>A0A915J4A8_ROMCU</name>
<sequence length="36" mass="4185">MMMGSMKSHWILVALLMLVKKTRSFTLKSNLPAFWS</sequence>
<accession>A0A915J4A8</accession>
<protein>
    <submittedName>
        <fullName evidence="3">Uncharacterized protein</fullName>
    </submittedName>
</protein>
<keyword evidence="2" id="KW-1185">Reference proteome</keyword>
<keyword evidence="1" id="KW-0732">Signal</keyword>
<evidence type="ECO:0000313" key="2">
    <source>
        <dbReference type="Proteomes" id="UP000887565"/>
    </source>
</evidence>
<feature type="signal peptide" evidence="1">
    <location>
        <begin position="1"/>
        <end position="24"/>
    </location>
</feature>
<feature type="chain" id="PRO_5037527868" evidence="1">
    <location>
        <begin position="25"/>
        <end position="36"/>
    </location>
</feature>
<dbReference type="Proteomes" id="UP000887565">
    <property type="component" value="Unplaced"/>
</dbReference>
<proteinExistence type="predicted"/>
<dbReference type="AlphaFoldDB" id="A0A915J4A8"/>
<organism evidence="2 3">
    <name type="scientific">Romanomermis culicivorax</name>
    <name type="common">Nematode worm</name>
    <dbReference type="NCBI Taxonomy" id="13658"/>
    <lineage>
        <taxon>Eukaryota</taxon>
        <taxon>Metazoa</taxon>
        <taxon>Ecdysozoa</taxon>
        <taxon>Nematoda</taxon>
        <taxon>Enoplea</taxon>
        <taxon>Dorylaimia</taxon>
        <taxon>Mermithida</taxon>
        <taxon>Mermithoidea</taxon>
        <taxon>Mermithidae</taxon>
        <taxon>Romanomermis</taxon>
    </lineage>
</organism>
<dbReference type="WBParaSite" id="nRc.2.0.1.t20965-RA">
    <property type="protein sequence ID" value="nRc.2.0.1.t20965-RA"/>
    <property type="gene ID" value="nRc.2.0.1.g20965"/>
</dbReference>
<evidence type="ECO:0000256" key="1">
    <source>
        <dbReference type="SAM" id="SignalP"/>
    </source>
</evidence>